<dbReference type="PROSITE" id="PS51900">
    <property type="entry name" value="CB"/>
    <property type="match status" value="1"/>
</dbReference>
<dbReference type="GO" id="GO:0006310">
    <property type="term" value="P:DNA recombination"/>
    <property type="evidence" value="ECO:0007669"/>
    <property type="project" value="UniProtKB-KW"/>
</dbReference>
<evidence type="ECO:0000313" key="7">
    <source>
        <dbReference type="Proteomes" id="UP000185473"/>
    </source>
</evidence>
<dbReference type="EMBL" id="CP014332">
    <property type="protein sequence ID" value="APS42401.1"/>
    <property type="molecule type" value="Genomic_DNA"/>
</dbReference>
<dbReference type="OrthoDB" id="9803188at2"/>
<dbReference type="STRING" id="1631871.FOL01_1542"/>
<gene>
    <name evidence="6" type="ORF">FOL01_1542</name>
</gene>
<dbReference type="InterPro" id="IPR050090">
    <property type="entry name" value="Tyrosine_recombinase_XerCD"/>
</dbReference>
<proteinExistence type="predicted"/>
<evidence type="ECO:0000256" key="3">
    <source>
        <dbReference type="PROSITE-ProRule" id="PRU01248"/>
    </source>
</evidence>
<dbReference type="InterPro" id="IPR013762">
    <property type="entry name" value="Integrase-like_cat_sf"/>
</dbReference>
<feature type="domain" description="Core-binding (CB)" evidence="5">
    <location>
        <begin position="49"/>
        <end position="138"/>
    </location>
</feature>
<dbReference type="Gene3D" id="1.10.150.130">
    <property type="match status" value="1"/>
</dbReference>
<dbReference type="Gene3D" id="1.10.443.10">
    <property type="entry name" value="Intergrase catalytic core"/>
    <property type="match status" value="1"/>
</dbReference>
<dbReference type="GO" id="GO:0015074">
    <property type="term" value="P:DNA integration"/>
    <property type="evidence" value="ECO:0007669"/>
    <property type="project" value="InterPro"/>
</dbReference>
<keyword evidence="1 3" id="KW-0238">DNA-binding</keyword>
<evidence type="ECO:0000259" key="5">
    <source>
        <dbReference type="PROSITE" id="PS51900"/>
    </source>
</evidence>
<dbReference type="SUPFAM" id="SSF56349">
    <property type="entry name" value="DNA breaking-rejoining enzymes"/>
    <property type="match status" value="1"/>
</dbReference>
<dbReference type="Pfam" id="PF00589">
    <property type="entry name" value="Phage_integrase"/>
    <property type="match status" value="1"/>
</dbReference>
<keyword evidence="7" id="KW-1185">Reference proteome</keyword>
<evidence type="ECO:0000256" key="1">
    <source>
        <dbReference type="ARBA" id="ARBA00023125"/>
    </source>
</evidence>
<dbReference type="PANTHER" id="PTHR30349">
    <property type="entry name" value="PHAGE INTEGRASE-RELATED"/>
    <property type="match status" value="1"/>
</dbReference>
<feature type="domain" description="Tyr recombinase" evidence="4">
    <location>
        <begin position="163"/>
        <end position="363"/>
    </location>
</feature>
<dbReference type="RefSeq" id="WP_075270145.1">
    <property type="nucleotide sequence ID" value="NZ_CP014332.1"/>
</dbReference>
<dbReference type="InterPro" id="IPR010998">
    <property type="entry name" value="Integrase_recombinase_N"/>
</dbReference>
<organism evidence="6 7">
    <name type="scientific">Weissella jogaejeotgali</name>
    <dbReference type="NCBI Taxonomy" id="1631871"/>
    <lineage>
        <taxon>Bacteria</taxon>
        <taxon>Bacillati</taxon>
        <taxon>Bacillota</taxon>
        <taxon>Bacilli</taxon>
        <taxon>Lactobacillales</taxon>
        <taxon>Lactobacillaceae</taxon>
        <taxon>Weissella</taxon>
    </lineage>
</organism>
<accession>A0A1L6RCZ3</accession>
<dbReference type="InterPro" id="IPR044068">
    <property type="entry name" value="CB"/>
</dbReference>
<dbReference type="CDD" id="cd01189">
    <property type="entry name" value="INT_ICEBs1_C_like"/>
    <property type="match status" value="1"/>
</dbReference>
<dbReference type="KEGG" id="wjo:FOL01_1542"/>
<dbReference type="InterPro" id="IPR025269">
    <property type="entry name" value="SAM-like_dom"/>
</dbReference>
<protein>
    <submittedName>
        <fullName evidence="6">Phage integrase, site-specific tyrosine recombinase</fullName>
    </submittedName>
</protein>
<dbReference type="AlphaFoldDB" id="A0A1L6RCZ3"/>
<evidence type="ECO:0000259" key="4">
    <source>
        <dbReference type="PROSITE" id="PS51898"/>
    </source>
</evidence>
<dbReference type="GO" id="GO:0003677">
    <property type="term" value="F:DNA binding"/>
    <property type="evidence" value="ECO:0007669"/>
    <property type="project" value="UniProtKB-UniRule"/>
</dbReference>
<dbReference type="PROSITE" id="PS51898">
    <property type="entry name" value="TYR_RECOMBINASE"/>
    <property type="match status" value="1"/>
</dbReference>
<sequence>MQKISSGKYKVVISSGSGTNRVRKSRTFATKREALAWEGKMQLLRSTTRTINYANVSFCSAFEVFILKYKRPGLSAATYKSYESTLRMLSRQVPDLKLGNLNHDMMQKLFNRLGKSGLSNRSLRKHKSNISAALSMLVQHGVLLKNYVALVDCRSAAKNRPPKEMSVLSITQYRRLVSYLNQKEVSKLDCWQMLILVMLSTGLRTQEAQALTADCLDLDNQTLTVKQAWSRASHSIKEPKTRHSYRTIKIPQSLLNKLVTWDNIHNQTHDDNHLLIRNDNGCVPDSASLNYHFRQIQQDVLGMDPSDCIAPHGLRRTFASVMLSKDFGNMSVEVVSQILGDTIAVVNEFYRKVIPETINTEVTNMIQQLDGIA</sequence>
<dbReference type="PANTHER" id="PTHR30349:SF84">
    <property type="entry name" value="PHAGE-RELATED INTEGRASE"/>
    <property type="match status" value="1"/>
</dbReference>
<evidence type="ECO:0000256" key="2">
    <source>
        <dbReference type="ARBA" id="ARBA00023172"/>
    </source>
</evidence>
<evidence type="ECO:0000313" key="6">
    <source>
        <dbReference type="EMBL" id="APS42401.1"/>
    </source>
</evidence>
<name>A0A1L6RCZ3_9LACO</name>
<reference evidence="6 7" key="1">
    <citation type="submission" date="2016-02" db="EMBL/GenBank/DDBJ databases">
        <title>Complete Genome Sequence of Weissella jogaejeotgali FOL01.</title>
        <authorList>
            <person name="Lee J.-H."/>
            <person name="Ku H.-J."/>
        </authorList>
    </citation>
    <scope>NUCLEOTIDE SEQUENCE [LARGE SCALE GENOMIC DNA]</scope>
    <source>
        <strain evidence="6 7">FOL01</strain>
    </source>
</reference>
<dbReference type="Pfam" id="PF13102">
    <property type="entry name" value="Phage_int_SAM_5"/>
    <property type="match status" value="1"/>
</dbReference>
<keyword evidence="2" id="KW-0233">DNA recombination</keyword>
<dbReference type="InterPro" id="IPR011010">
    <property type="entry name" value="DNA_brk_join_enz"/>
</dbReference>
<dbReference type="Proteomes" id="UP000185473">
    <property type="component" value="Chromosome"/>
</dbReference>
<dbReference type="InterPro" id="IPR002104">
    <property type="entry name" value="Integrase_catalytic"/>
</dbReference>